<evidence type="ECO:0000256" key="2">
    <source>
        <dbReference type="SAM" id="MobiDB-lite"/>
    </source>
</evidence>
<dbReference type="GO" id="GO:0003756">
    <property type="term" value="F:protein disulfide isomerase activity"/>
    <property type="evidence" value="ECO:0007669"/>
    <property type="project" value="TreeGrafter"/>
</dbReference>
<evidence type="ECO:0000259" key="3">
    <source>
        <dbReference type="Pfam" id="PF00085"/>
    </source>
</evidence>
<gene>
    <name evidence="5" type="ORF">F3Y22_tig00003715pilonHSYRG00321</name>
</gene>
<feature type="domain" description="Thioredoxin" evidence="3">
    <location>
        <begin position="386"/>
        <end position="462"/>
    </location>
</feature>
<feature type="region of interest" description="Disordered" evidence="2">
    <location>
        <begin position="477"/>
        <end position="514"/>
    </location>
</feature>
<feature type="domain" description="Retrovirus-related Pol polyprotein from transposon TNT 1-94-like beta-barrel" evidence="4">
    <location>
        <begin position="50"/>
        <end position="130"/>
    </location>
</feature>
<proteinExistence type="inferred from homology"/>
<protein>
    <submittedName>
        <fullName evidence="5">Disulfide isomerase L-2 isoform 2</fullName>
    </submittedName>
</protein>
<keyword evidence="6" id="KW-1185">Reference proteome</keyword>
<dbReference type="InterPro" id="IPR012337">
    <property type="entry name" value="RNaseH-like_sf"/>
</dbReference>
<feature type="compositionally biased region" description="Basic and acidic residues" evidence="2">
    <location>
        <begin position="488"/>
        <end position="514"/>
    </location>
</feature>
<evidence type="ECO:0000313" key="6">
    <source>
        <dbReference type="Proteomes" id="UP000436088"/>
    </source>
</evidence>
<keyword evidence="5" id="KW-0413">Isomerase</keyword>
<dbReference type="InterPro" id="IPR054722">
    <property type="entry name" value="PolX-like_BBD"/>
</dbReference>
<comment type="similarity">
    <text evidence="1">Belongs to the protein disulfide isomerase family.</text>
</comment>
<sequence>MKRDCPKWKKKTDEKRDESSKSVNVVHDDNSYCSDGDMLSISITQLMDAWILDSGCSYHITPNMEWFSTYMSVNSSYVYLCDDICCNIVGIGEVRIKMYDGIVRTLCDVRQIPYLKKNLIILGTLHKNGFIPKADEDRETIRVVKGALIVKKEKMTAGNIYKLLGSTVTKDSFKTGKHKSEGILDYVQSDERLVYFMKQKYEVFVKFKLWKAEVVNQTGRKIKYLRTDNDTEYANSQFQKFWLPKSLWVEVVSMACYYINRSPRAGLGGKKVVINRDVVFDEQFMLQQNQDKAMMDVERYTVVAEREESSNPTSGGSSTVDLQKFIPVFQEASKLFKGKILTYSGTDARKFAWMEMTLWITLTLLQSIFSKTGLNLIISQTQFLKLSFDEIVLDESKDVLLEIYAPWCRSLEPIYNQLAKHLRRIDSLVIAKMDGTTNEHPSARKAGFPTVLFFPAGNKSSDPYKFLKKHASIPFKLQKPFPTPKVKPASDHETKSSDSKESDKRGSADMKDEL</sequence>
<evidence type="ECO:0000256" key="1">
    <source>
        <dbReference type="ARBA" id="ARBA00006347"/>
    </source>
</evidence>
<dbReference type="PANTHER" id="PTHR18929">
    <property type="entry name" value="PROTEIN DISULFIDE ISOMERASE"/>
    <property type="match status" value="1"/>
</dbReference>
<dbReference type="AlphaFoldDB" id="A0A6A3CJG8"/>
<dbReference type="Pfam" id="PF22936">
    <property type="entry name" value="Pol_BBD"/>
    <property type="match status" value="1"/>
</dbReference>
<dbReference type="Gene3D" id="3.40.30.10">
    <property type="entry name" value="Glutaredoxin"/>
    <property type="match status" value="1"/>
</dbReference>
<dbReference type="GO" id="GO:0006457">
    <property type="term" value="P:protein folding"/>
    <property type="evidence" value="ECO:0007669"/>
    <property type="project" value="TreeGrafter"/>
</dbReference>
<dbReference type="PANTHER" id="PTHR18929:SF246">
    <property type="entry name" value="PROTEIN DISULFIDE ISOMERASE-LIKE 1-4"/>
    <property type="match status" value="1"/>
</dbReference>
<dbReference type="InterPro" id="IPR036249">
    <property type="entry name" value="Thioredoxin-like_sf"/>
</dbReference>
<reference evidence="5" key="1">
    <citation type="submission" date="2019-09" db="EMBL/GenBank/DDBJ databases">
        <title>Draft genome information of white flower Hibiscus syriacus.</title>
        <authorList>
            <person name="Kim Y.-M."/>
        </authorList>
    </citation>
    <scope>NUCLEOTIDE SEQUENCE [LARGE SCALE GENOMIC DNA]</scope>
    <source>
        <strain evidence="5">YM2019G1</strain>
    </source>
</reference>
<dbReference type="EMBL" id="VEPZ02000229">
    <property type="protein sequence ID" value="KAE8729500.1"/>
    <property type="molecule type" value="Genomic_DNA"/>
</dbReference>
<dbReference type="GO" id="GO:0034976">
    <property type="term" value="P:response to endoplasmic reticulum stress"/>
    <property type="evidence" value="ECO:0007669"/>
    <property type="project" value="TreeGrafter"/>
</dbReference>
<organism evidence="5 6">
    <name type="scientific">Hibiscus syriacus</name>
    <name type="common">Rose of Sharon</name>
    <dbReference type="NCBI Taxonomy" id="106335"/>
    <lineage>
        <taxon>Eukaryota</taxon>
        <taxon>Viridiplantae</taxon>
        <taxon>Streptophyta</taxon>
        <taxon>Embryophyta</taxon>
        <taxon>Tracheophyta</taxon>
        <taxon>Spermatophyta</taxon>
        <taxon>Magnoliopsida</taxon>
        <taxon>eudicotyledons</taxon>
        <taxon>Gunneridae</taxon>
        <taxon>Pentapetalae</taxon>
        <taxon>rosids</taxon>
        <taxon>malvids</taxon>
        <taxon>Malvales</taxon>
        <taxon>Malvaceae</taxon>
        <taxon>Malvoideae</taxon>
        <taxon>Hibiscus</taxon>
    </lineage>
</organism>
<evidence type="ECO:0000259" key="4">
    <source>
        <dbReference type="Pfam" id="PF22936"/>
    </source>
</evidence>
<comment type="caution">
    <text evidence="5">The sequence shown here is derived from an EMBL/GenBank/DDBJ whole genome shotgun (WGS) entry which is preliminary data.</text>
</comment>
<dbReference type="GO" id="GO:0005783">
    <property type="term" value="C:endoplasmic reticulum"/>
    <property type="evidence" value="ECO:0007669"/>
    <property type="project" value="TreeGrafter"/>
</dbReference>
<dbReference type="InterPro" id="IPR013766">
    <property type="entry name" value="Thioredoxin_domain"/>
</dbReference>
<dbReference type="Pfam" id="PF00085">
    <property type="entry name" value="Thioredoxin"/>
    <property type="match status" value="1"/>
</dbReference>
<evidence type="ECO:0000313" key="5">
    <source>
        <dbReference type="EMBL" id="KAE8729500.1"/>
    </source>
</evidence>
<dbReference type="Proteomes" id="UP000436088">
    <property type="component" value="Unassembled WGS sequence"/>
</dbReference>
<dbReference type="SUPFAM" id="SSF53098">
    <property type="entry name" value="Ribonuclease H-like"/>
    <property type="match status" value="1"/>
</dbReference>
<dbReference type="SUPFAM" id="SSF52833">
    <property type="entry name" value="Thioredoxin-like"/>
    <property type="match status" value="1"/>
</dbReference>
<name>A0A6A3CJG8_HIBSY</name>
<feature type="region of interest" description="Disordered" evidence="2">
    <location>
        <begin position="1"/>
        <end position="21"/>
    </location>
</feature>
<dbReference type="CDD" id="cd02995">
    <property type="entry name" value="PDI_a_PDI_a'_C"/>
    <property type="match status" value="1"/>
</dbReference>
<accession>A0A6A3CJG8</accession>